<evidence type="ECO:0000313" key="1">
    <source>
        <dbReference type="EMBL" id="CAE7273167.1"/>
    </source>
</evidence>
<feature type="non-terminal residue" evidence="1">
    <location>
        <position position="1"/>
    </location>
</feature>
<name>A0A812MZS1_9DINO</name>
<reference evidence="1" key="1">
    <citation type="submission" date="2021-02" db="EMBL/GenBank/DDBJ databases">
        <authorList>
            <person name="Dougan E. K."/>
            <person name="Rhodes N."/>
            <person name="Thang M."/>
            <person name="Chan C."/>
        </authorList>
    </citation>
    <scope>NUCLEOTIDE SEQUENCE</scope>
</reference>
<dbReference type="Proteomes" id="UP000601435">
    <property type="component" value="Unassembled WGS sequence"/>
</dbReference>
<protein>
    <submittedName>
        <fullName evidence="1">CSMD1 protein</fullName>
    </submittedName>
</protein>
<sequence>VPPCTEVPEVSVDVILVFSKTFEASPHAQTAANAIVTQFENGTFTWAQCFRSLTVQEANLTAVEDVYDSRGYSIRKAWVTGPNKVFRSVLRAAVDKSFGEYSHFFYMELDSVPIRADWLQQYVAEALYYPTAAMRGSRYRGDTWDGFLKDLPTELLVHINGNAIYNVEHPWTVQLLTYLEDPSFEVDSVAFDIRIANLSFEEFGSALDSPYKADSLLIGNYAQMPLWVEGFDSAEYIRHGAKGNIFENIDDSQVTLGVTWSEIGPVSVSVCEGFLPGRRQ</sequence>
<evidence type="ECO:0000313" key="2">
    <source>
        <dbReference type="Proteomes" id="UP000601435"/>
    </source>
</evidence>
<proteinExistence type="predicted"/>
<organism evidence="1 2">
    <name type="scientific">Symbiodinium necroappetens</name>
    <dbReference type="NCBI Taxonomy" id="1628268"/>
    <lineage>
        <taxon>Eukaryota</taxon>
        <taxon>Sar</taxon>
        <taxon>Alveolata</taxon>
        <taxon>Dinophyceae</taxon>
        <taxon>Suessiales</taxon>
        <taxon>Symbiodiniaceae</taxon>
        <taxon>Symbiodinium</taxon>
    </lineage>
</organism>
<comment type="caution">
    <text evidence="1">The sequence shown here is derived from an EMBL/GenBank/DDBJ whole genome shotgun (WGS) entry which is preliminary data.</text>
</comment>
<dbReference type="EMBL" id="CAJNJA010011472">
    <property type="protein sequence ID" value="CAE7273167.1"/>
    <property type="molecule type" value="Genomic_DNA"/>
</dbReference>
<accession>A0A812MZS1</accession>
<gene>
    <name evidence="1" type="primary">CSMD1</name>
    <name evidence="1" type="ORF">SNEC2469_LOCUS6586</name>
</gene>
<keyword evidence="2" id="KW-1185">Reference proteome</keyword>
<dbReference type="AlphaFoldDB" id="A0A812MZS1"/>
<dbReference type="OrthoDB" id="446642at2759"/>